<organism evidence="3 4">
    <name type="scientific">Neocallimastix californiae</name>
    <dbReference type="NCBI Taxonomy" id="1754190"/>
    <lineage>
        <taxon>Eukaryota</taxon>
        <taxon>Fungi</taxon>
        <taxon>Fungi incertae sedis</taxon>
        <taxon>Chytridiomycota</taxon>
        <taxon>Chytridiomycota incertae sedis</taxon>
        <taxon>Neocallimastigomycetes</taxon>
        <taxon>Neocallimastigales</taxon>
        <taxon>Neocallimastigaceae</taxon>
        <taxon>Neocallimastix</taxon>
    </lineage>
</organism>
<comment type="caution">
    <text evidence="3">The sequence shown here is derived from an EMBL/GenBank/DDBJ whole genome shotgun (WGS) entry which is preliminary data.</text>
</comment>
<feature type="region of interest" description="Disordered" evidence="1">
    <location>
        <begin position="349"/>
        <end position="379"/>
    </location>
</feature>
<evidence type="ECO:0000256" key="2">
    <source>
        <dbReference type="SAM" id="Phobius"/>
    </source>
</evidence>
<gene>
    <name evidence="3" type="ORF">LY90DRAFT_668916</name>
</gene>
<evidence type="ECO:0000256" key="1">
    <source>
        <dbReference type="SAM" id="MobiDB-lite"/>
    </source>
</evidence>
<feature type="transmembrane region" description="Helical" evidence="2">
    <location>
        <begin position="143"/>
        <end position="166"/>
    </location>
</feature>
<evidence type="ECO:0000313" key="4">
    <source>
        <dbReference type="Proteomes" id="UP000193920"/>
    </source>
</evidence>
<keyword evidence="2" id="KW-0812">Transmembrane</keyword>
<feature type="region of interest" description="Disordered" evidence="1">
    <location>
        <begin position="444"/>
        <end position="475"/>
    </location>
</feature>
<feature type="compositionally biased region" description="Basic and acidic residues" evidence="1">
    <location>
        <begin position="174"/>
        <end position="205"/>
    </location>
</feature>
<feature type="region of interest" description="Disordered" evidence="1">
    <location>
        <begin position="174"/>
        <end position="218"/>
    </location>
</feature>
<dbReference type="AlphaFoldDB" id="A0A1Y2DI91"/>
<feature type="compositionally biased region" description="Polar residues" evidence="1">
    <location>
        <begin position="454"/>
        <end position="475"/>
    </location>
</feature>
<feature type="region of interest" description="Disordered" evidence="1">
    <location>
        <begin position="558"/>
        <end position="588"/>
    </location>
</feature>
<keyword evidence="2" id="KW-1133">Transmembrane helix</keyword>
<sequence length="756" mass="87823">MNSNILIKCISNNNFTAIDIESNSLKLPYEHKIKYLKRIICKKKNDYYVDLNEFSDNIIKKNKVTAIVEFSNINEYFKFSNGIQFIKCHYNEENQYNIMNMYNYITSNIENIKYYQINDLNKCFEDSNFQKREDEQTENNNSFVIYFILILVLVVLIIGTIVFAVIHRKQDKKKEQKEIENNKVNKNEKSKDEEKSVKDKNKLETEMSNSSLDNEQDITEKGESSNFNLMKNALNENDQTKINNDDPLNLSNDYYYKDYCQKSPILYNNKKNNITFDYKNMNNNNKNNLLPMSNRPHSKQNRISVNPNCLPEIKIRPESLMLEEELAKEVSRIFKNYDESFRYSKTSFKSFDPSPSHRINKSQTKDLESSSKRSSKNLQLNRLSKNIKRKKGKNAVQKRISNNRSLIILPIESELSSNRNSLLDNKRISFIQKGTYSHSKSEYYFDHNTESPDSELSSEISQVSPFSNSNSTDSPISATLTTPTDGNISIDISNMNVRSKNRMSKNAVKTKSSIYQIQQMPHTIQYNEASRYDSINIMIENADDSTADECSVVIQVNENEDNNNNTKSELNNNKNENSTNDENKDLNINNENSKLMIVTKQNNNKEKLKKEVSSSSSVTYDVCESVFEESENEKDENVKCLMSPVCESDHISDNKIEIIDKLHLNQDEISIKKRNSGQFSVNLECKEDEEKYEKSSNNSSNCDLHQENTNTEMIQNKRNTFGFFDINSKDALRTLNENINKRMTLSNQKDSQDMNN</sequence>
<dbReference type="Proteomes" id="UP000193920">
    <property type="component" value="Unassembled WGS sequence"/>
</dbReference>
<accession>A0A1Y2DI91</accession>
<keyword evidence="2" id="KW-0472">Membrane</keyword>
<evidence type="ECO:0000313" key="3">
    <source>
        <dbReference type="EMBL" id="ORY58951.1"/>
    </source>
</evidence>
<feature type="compositionally biased region" description="Low complexity" evidence="1">
    <location>
        <begin position="562"/>
        <end position="580"/>
    </location>
</feature>
<name>A0A1Y2DI91_9FUNG</name>
<keyword evidence="4" id="KW-1185">Reference proteome</keyword>
<reference evidence="3 4" key="1">
    <citation type="submission" date="2016-08" db="EMBL/GenBank/DDBJ databases">
        <title>A Parts List for Fungal Cellulosomes Revealed by Comparative Genomics.</title>
        <authorList>
            <consortium name="DOE Joint Genome Institute"/>
            <person name="Haitjema C.H."/>
            <person name="Gilmore S.P."/>
            <person name="Henske J.K."/>
            <person name="Solomon K.V."/>
            <person name="De Groot R."/>
            <person name="Kuo A."/>
            <person name="Mondo S.J."/>
            <person name="Salamov A.A."/>
            <person name="Labutti K."/>
            <person name="Zhao Z."/>
            <person name="Chiniquy J."/>
            <person name="Barry K."/>
            <person name="Brewer H.M."/>
            <person name="Purvine S.O."/>
            <person name="Wright A.T."/>
            <person name="Boxma B."/>
            <person name="Van Alen T."/>
            <person name="Hackstein J.H."/>
            <person name="Baker S.E."/>
            <person name="Grigoriev I.V."/>
            <person name="O'Malley M.A."/>
        </authorList>
    </citation>
    <scope>NUCLEOTIDE SEQUENCE [LARGE SCALE GENOMIC DNA]</scope>
    <source>
        <strain evidence="3 4">G1</strain>
    </source>
</reference>
<protein>
    <submittedName>
        <fullName evidence="3">Uncharacterized protein</fullName>
    </submittedName>
</protein>
<dbReference type="EMBL" id="MCOG01000065">
    <property type="protein sequence ID" value="ORY58951.1"/>
    <property type="molecule type" value="Genomic_DNA"/>
</dbReference>
<proteinExistence type="predicted"/>